<dbReference type="OMA" id="CYYDVSD"/>
<dbReference type="GO" id="GO:0006508">
    <property type="term" value="P:proteolysis"/>
    <property type="evidence" value="ECO:0007669"/>
    <property type="project" value="InterPro"/>
</dbReference>
<protein>
    <submittedName>
        <fullName evidence="2">Secernin 3</fullName>
    </submittedName>
</protein>
<evidence type="ECO:0000256" key="1">
    <source>
        <dbReference type="ARBA" id="ARBA00005705"/>
    </source>
</evidence>
<proteinExistence type="inferred from homology"/>
<dbReference type="Gene3D" id="3.60.60.10">
    <property type="entry name" value="Penicillin V Acylase, Chain A"/>
    <property type="match status" value="1"/>
</dbReference>
<dbReference type="Proteomes" id="UP000001595">
    <property type="component" value="Chromosome 2B"/>
</dbReference>
<name>H2P7V8_PONAB</name>
<gene>
    <name evidence="2" type="primary">SCRN3</name>
</gene>
<keyword evidence="3" id="KW-1185">Reference proteome</keyword>
<sequence>MKLAKDFPILELELGKAGARSVSNVNKLSLLTGTAFPSARGTSEIKGDSFRQLMPPLATPLSVHLSLRVAGRPVKKMEPFSCDTFVALPPATVDNRIIFGKNSDRLCDEVQEVVYFPPAVHDNLGERLKCTYIEIDQVSETYAVVLSRPAWLWGAEMGANEHGVCIGNEAVRGREEVCDEEALLGMDLVRLGLERADTAEKALNVIVDLLEKYGQGGNCTEGRMIFSYHNSFLIADRNEAWILETAGKYWAAEKVQEGVRNISNQLSITTKIDREHPDMRNYAKRKGWWDGKKEFDFAAAYSYLDTAKMMTSSGRYCEGYKLLNKHKGNITFETMMEILRDKPSGINMEGEFLTTASMVSILPQDSSLPCIHFFTGTPDPERSVFKPFIFMPHISQLLDTSSPTFELEDLVKKKSHFKPDRRHPLYQKHEQALEVVNNNEEKAKIMLDNMRKLEKGLFREMESILQNKHLDVEKIVNLFPQCTKDEIQIYQSNLSVKLSLYILEMMTCMKRTQCHIDSFIKVFIECVIGKPCLQSPES</sequence>
<dbReference type="PANTHER" id="PTHR12994">
    <property type="entry name" value="SECERNIN"/>
    <property type="match status" value="1"/>
</dbReference>
<dbReference type="FunFam" id="3.60.60.10:FF:000001">
    <property type="entry name" value="Secernin 1"/>
    <property type="match status" value="1"/>
</dbReference>
<dbReference type="AlphaFoldDB" id="H2P7V8"/>
<dbReference type="Ensembl" id="ENSPPYT00000015042.3">
    <property type="protein sequence ID" value="ENSPPYP00000014455.3"/>
    <property type="gene ID" value="ENSPPYG00000012946.3"/>
</dbReference>
<dbReference type="GO" id="GO:0070004">
    <property type="term" value="F:cysteine-type exopeptidase activity"/>
    <property type="evidence" value="ECO:0007669"/>
    <property type="project" value="InterPro"/>
</dbReference>
<accession>H2P7V8</accession>
<organism evidence="2 3">
    <name type="scientific">Pongo abelii</name>
    <name type="common">Sumatran orangutan</name>
    <name type="synonym">Pongo pygmaeus abelii</name>
    <dbReference type="NCBI Taxonomy" id="9601"/>
    <lineage>
        <taxon>Eukaryota</taxon>
        <taxon>Metazoa</taxon>
        <taxon>Chordata</taxon>
        <taxon>Craniata</taxon>
        <taxon>Vertebrata</taxon>
        <taxon>Euteleostomi</taxon>
        <taxon>Mammalia</taxon>
        <taxon>Eutheria</taxon>
        <taxon>Euarchontoglires</taxon>
        <taxon>Primates</taxon>
        <taxon>Haplorrhini</taxon>
        <taxon>Catarrhini</taxon>
        <taxon>Hominidae</taxon>
        <taxon>Pongo</taxon>
    </lineage>
</organism>
<dbReference type="GeneTree" id="ENSGT00390000013474"/>
<dbReference type="FunCoup" id="H2P7V8">
    <property type="interactions" value="380"/>
</dbReference>
<reference evidence="2" key="2">
    <citation type="submission" date="2025-08" db="UniProtKB">
        <authorList>
            <consortium name="Ensembl"/>
        </authorList>
    </citation>
    <scope>IDENTIFICATION</scope>
</reference>
<dbReference type="InterPro" id="IPR005322">
    <property type="entry name" value="Peptidase_C69"/>
</dbReference>
<dbReference type="InParanoid" id="H2P7V8"/>
<comment type="similarity">
    <text evidence="1">Belongs to the peptidase C69 family. Secernin subfamily.</text>
</comment>
<reference evidence="2" key="3">
    <citation type="submission" date="2025-09" db="UniProtKB">
        <authorList>
            <consortium name="Ensembl"/>
        </authorList>
    </citation>
    <scope>IDENTIFICATION</scope>
</reference>
<reference evidence="2 3" key="1">
    <citation type="submission" date="2008-02" db="EMBL/GenBank/DDBJ databases">
        <title>A 6x draft sequence assembly of the Pongo pygmaeus abelii genome.</title>
        <authorList>
            <person name="Wilson R.K."/>
            <person name="Mardis E."/>
        </authorList>
    </citation>
    <scope>NUCLEOTIDE SEQUENCE [LARGE SCALE GENOMIC DNA]</scope>
</reference>
<dbReference type="eggNOG" id="ENOG502QPIA">
    <property type="taxonomic scope" value="Eukaryota"/>
</dbReference>
<evidence type="ECO:0000313" key="2">
    <source>
        <dbReference type="Ensembl" id="ENSPPYP00000014455.3"/>
    </source>
</evidence>
<dbReference type="HOGENOM" id="CLU_046840_0_1_1"/>
<dbReference type="GO" id="GO:0016805">
    <property type="term" value="F:dipeptidase activity"/>
    <property type="evidence" value="ECO:0007669"/>
    <property type="project" value="InterPro"/>
</dbReference>
<dbReference type="GO" id="GO:0050965">
    <property type="term" value="P:detection of temperature stimulus involved in sensory perception of pain"/>
    <property type="evidence" value="ECO:0007669"/>
    <property type="project" value="Ensembl"/>
</dbReference>
<dbReference type="Pfam" id="PF03577">
    <property type="entry name" value="Peptidase_C69"/>
    <property type="match status" value="1"/>
</dbReference>
<dbReference type="PANTHER" id="PTHR12994:SF18">
    <property type="entry name" value="SECERNIN-3"/>
    <property type="match status" value="1"/>
</dbReference>
<evidence type="ECO:0000313" key="3">
    <source>
        <dbReference type="Proteomes" id="UP000001595"/>
    </source>
</evidence>